<sequence>LVQDSPVLLINIYAPNNTYDAVDFYENLRTTLLESDYDQDYSYGSKTEKKDVVTKIRELMLAFNLVDIWRLRNPDKKRYTWKQNKPLVQRRLDYWLISDDFQDDVDSTGI</sequence>
<dbReference type="EMBL" id="CALNXJ010000161">
    <property type="protein sequence ID" value="CAH3167683.1"/>
    <property type="molecule type" value="Genomic_DNA"/>
</dbReference>
<dbReference type="AlphaFoldDB" id="A0AAU9Y4I2"/>
<feature type="non-terminal residue" evidence="1">
    <location>
        <position position="1"/>
    </location>
</feature>
<organism evidence="1 2">
    <name type="scientific">Pocillopora meandrina</name>
    <dbReference type="NCBI Taxonomy" id="46732"/>
    <lineage>
        <taxon>Eukaryota</taxon>
        <taxon>Metazoa</taxon>
        <taxon>Cnidaria</taxon>
        <taxon>Anthozoa</taxon>
        <taxon>Hexacorallia</taxon>
        <taxon>Scleractinia</taxon>
        <taxon>Astrocoeniina</taxon>
        <taxon>Pocilloporidae</taxon>
        <taxon>Pocillopora</taxon>
    </lineage>
</organism>
<comment type="caution">
    <text evidence="1">The sequence shown here is derived from an EMBL/GenBank/DDBJ whole genome shotgun (WGS) entry which is preliminary data.</text>
</comment>
<accession>A0AAU9Y4I2</accession>
<proteinExistence type="predicted"/>
<evidence type="ECO:0000313" key="1">
    <source>
        <dbReference type="EMBL" id="CAH3167683.1"/>
    </source>
</evidence>
<dbReference type="Proteomes" id="UP001159428">
    <property type="component" value="Unassembled WGS sequence"/>
</dbReference>
<gene>
    <name evidence="1" type="ORF">PMEA_00007838</name>
</gene>
<reference evidence="1 2" key="1">
    <citation type="submission" date="2022-05" db="EMBL/GenBank/DDBJ databases">
        <authorList>
            <consortium name="Genoscope - CEA"/>
            <person name="William W."/>
        </authorList>
    </citation>
    <scope>NUCLEOTIDE SEQUENCE [LARGE SCALE GENOMIC DNA]</scope>
</reference>
<keyword evidence="2" id="KW-1185">Reference proteome</keyword>
<dbReference type="Gene3D" id="3.60.10.10">
    <property type="entry name" value="Endonuclease/exonuclease/phosphatase"/>
    <property type="match status" value="1"/>
</dbReference>
<dbReference type="SUPFAM" id="SSF56219">
    <property type="entry name" value="DNase I-like"/>
    <property type="match status" value="1"/>
</dbReference>
<name>A0AAU9Y4I2_9CNID</name>
<feature type="non-terminal residue" evidence="1">
    <location>
        <position position="110"/>
    </location>
</feature>
<protein>
    <submittedName>
        <fullName evidence="1">Uncharacterized protein</fullName>
    </submittedName>
</protein>
<evidence type="ECO:0000313" key="2">
    <source>
        <dbReference type="Proteomes" id="UP001159428"/>
    </source>
</evidence>
<dbReference type="InterPro" id="IPR036691">
    <property type="entry name" value="Endo/exonu/phosph_ase_sf"/>
</dbReference>